<feature type="signal peptide" evidence="2">
    <location>
        <begin position="1"/>
        <end position="20"/>
    </location>
</feature>
<evidence type="ECO:0000256" key="1">
    <source>
        <dbReference type="SAM" id="MobiDB-lite"/>
    </source>
</evidence>
<dbReference type="OrthoDB" id="9939809at2"/>
<keyword evidence="4" id="KW-1185">Reference proteome</keyword>
<comment type="caution">
    <text evidence="3">The sequence shown here is derived from an EMBL/GenBank/DDBJ whole genome shotgun (WGS) entry which is preliminary data.</text>
</comment>
<feature type="compositionally biased region" description="Pro residues" evidence="1">
    <location>
        <begin position="127"/>
        <end position="140"/>
    </location>
</feature>
<protein>
    <recommendedName>
        <fullName evidence="5">Lipoprotein</fullName>
    </recommendedName>
</protein>
<evidence type="ECO:0000256" key="2">
    <source>
        <dbReference type="SAM" id="SignalP"/>
    </source>
</evidence>
<feature type="chain" id="PRO_5001799836" description="Lipoprotein" evidence="2">
    <location>
        <begin position="21"/>
        <end position="212"/>
    </location>
</feature>
<proteinExistence type="predicted"/>
<reference evidence="3 4" key="1">
    <citation type="submission" date="2014-04" db="EMBL/GenBank/DDBJ databases">
        <title>Genome assembly of Hyalangium minutum DSM 14724.</title>
        <authorList>
            <person name="Sharma G."/>
            <person name="Subramanian S."/>
        </authorList>
    </citation>
    <scope>NUCLEOTIDE SEQUENCE [LARGE SCALE GENOMIC DNA]</scope>
    <source>
        <strain evidence="3 4">DSM 14724</strain>
    </source>
</reference>
<gene>
    <name evidence="3" type="ORF">DB31_7736</name>
</gene>
<feature type="compositionally biased region" description="Polar residues" evidence="1">
    <location>
        <begin position="172"/>
        <end position="181"/>
    </location>
</feature>
<keyword evidence="2" id="KW-0732">Signal</keyword>
<evidence type="ECO:0000313" key="4">
    <source>
        <dbReference type="Proteomes" id="UP000028725"/>
    </source>
</evidence>
<dbReference type="Proteomes" id="UP000028725">
    <property type="component" value="Unassembled WGS sequence"/>
</dbReference>
<dbReference type="EMBL" id="JMCB01000006">
    <property type="protein sequence ID" value="KFE68499.1"/>
    <property type="molecule type" value="Genomic_DNA"/>
</dbReference>
<dbReference type="AlphaFoldDB" id="A0A085WLD6"/>
<name>A0A085WLD6_9BACT</name>
<feature type="region of interest" description="Disordered" evidence="1">
    <location>
        <begin position="120"/>
        <end position="181"/>
    </location>
</feature>
<dbReference type="RefSeq" id="WP_044189318.1">
    <property type="nucleotide sequence ID" value="NZ_JMCB01000006.1"/>
</dbReference>
<evidence type="ECO:0008006" key="5">
    <source>
        <dbReference type="Google" id="ProtNLM"/>
    </source>
</evidence>
<feature type="region of interest" description="Disordered" evidence="1">
    <location>
        <begin position="23"/>
        <end position="53"/>
    </location>
</feature>
<evidence type="ECO:0000313" key="3">
    <source>
        <dbReference type="EMBL" id="KFE68499.1"/>
    </source>
</evidence>
<feature type="compositionally biased region" description="Pro residues" evidence="1">
    <location>
        <begin position="36"/>
        <end position="45"/>
    </location>
</feature>
<sequence length="212" mass="22491">MKRMLWLYAALALLATGCKVLEPKPTPTEDSATPGGPAPTPPPAQRIPDTGTLPALPPSTHIVVGLCPATNSYTAMGVNTDTRSFTFLLKGGRATQQQAFTQFYASRVPVTVYTERVKLRGTAPAPSTKPTPPPPSPAPTAVPQQTQEAGDPTYDPCTDIGDPAPEPGPKPTGNNWDPDQFTSFKNLSWYTANALNAISAPAPRTETFPVPR</sequence>
<accession>A0A085WLD6</accession>
<dbReference type="PROSITE" id="PS51257">
    <property type="entry name" value="PROKAR_LIPOPROTEIN"/>
    <property type="match status" value="1"/>
</dbReference>
<organism evidence="3 4">
    <name type="scientific">Hyalangium minutum</name>
    <dbReference type="NCBI Taxonomy" id="394096"/>
    <lineage>
        <taxon>Bacteria</taxon>
        <taxon>Pseudomonadati</taxon>
        <taxon>Myxococcota</taxon>
        <taxon>Myxococcia</taxon>
        <taxon>Myxococcales</taxon>
        <taxon>Cystobacterineae</taxon>
        <taxon>Archangiaceae</taxon>
        <taxon>Hyalangium</taxon>
    </lineage>
</organism>